<dbReference type="EMBL" id="JBBJBU010000001">
    <property type="protein sequence ID" value="KAK7208238.1"/>
    <property type="molecule type" value="Genomic_DNA"/>
</dbReference>
<evidence type="ECO:0000313" key="10">
    <source>
        <dbReference type="Proteomes" id="UP001498771"/>
    </source>
</evidence>
<keyword evidence="10" id="KW-1185">Reference proteome</keyword>
<feature type="transmembrane region" description="Helical" evidence="7">
    <location>
        <begin position="35"/>
        <end position="54"/>
    </location>
</feature>
<feature type="domain" description="HIG1" evidence="8">
    <location>
        <begin position="7"/>
        <end position="98"/>
    </location>
</feature>
<keyword evidence="5" id="KW-0496">Mitochondrion</keyword>
<evidence type="ECO:0000256" key="3">
    <source>
        <dbReference type="ARBA" id="ARBA00022692"/>
    </source>
</evidence>
<evidence type="ECO:0000256" key="7">
    <source>
        <dbReference type="SAM" id="Phobius"/>
    </source>
</evidence>
<evidence type="ECO:0000256" key="4">
    <source>
        <dbReference type="ARBA" id="ARBA00022989"/>
    </source>
</evidence>
<reference evidence="9 10" key="1">
    <citation type="submission" date="2024-03" db="EMBL/GenBank/DDBJ databases">
        <title>Genome-scale model development and genomic sequencing of the oleaginous clade Lipomyces.</title>
        <authorList>
            <consortium name="Lawrence Berkeley National Laboratory"/>
            <person name="Czajka J.J."/>
            <person name="Han Y."/>
            <person name="Kim J."/>
            <person name="Mondo S.J."/>
            <person name="Hofstad B.A."/>
            <person name="Robles A."/>
            <person name="Haridas S."/>
            <person name="Riley R."/>
            <person name="LaButti K."/>
            <person name="Pangilinan J."/>
            <person name="Andreopoulos W."/>
            <person name="Lipzen A."/>
            <person name="Yan J."/>
            <person name="Wang M."/>
            <person name="Ng V."/>
            <person name="Grigoriev I.V."/>
            <person name="Spatafora J.W."/>
            <person name="Magnuson J.K."/>
            <person name="Baker S.E."/>
            <person name="Pomraning K.R."/>
        </authorList>
    </citation>
    <scope>NUCLEOTIDE SEQUENCE [LARGE SCALE GENOMIC DNA]</scope>
    <source>
        <strain evidence="9 10">Phaff 52-87</strain>
    </source>
</reference>
<protein>
    <recommendedName>
        <fullName evidence="2">Respiratory supercomplex factor 1, mitochondrial</fullName>
    </recommendedName>
</protein>
<gene>
    <name evidence="9" type="ORF">BZA70DRAFT_41022</name>
</gene>
<dbReference type="PROSITE" id="PS51503">
    <property type="entry name" value="HIG1"/>
    <property type="match status" value="1"/>
</dbReference>
<evidence type="ECO:0000313" key="9">
    <source>
        <dbReference type="EMBL" id="KAK7208238.1"/>
    </source>
</evidence>
<keyword evidence="3 7" id="KW-0812">Transmembrane</keyword>
<comment type="caution">
    <text evidence="9">The sequence shown here is derived from an EMBL/GenBank/DDBJ whole genome shotgun (WGS) entry which is preliminary data.</text>
</comment>
<dbReference type="Pfam" id="PF04588">
    <property type="entry name" value="HIG_1_N"/>
    <property type="match status" value="1"/>
</dbReference>
<keyword evidence="6 7" id="KW-0472">Membrane</keyword>
<dbReference type="PANTHER" id="PTHR12297">
    <property type="entry name" value="HYPOXIA-INDUCBILE GENE 1 HIG1 -RELATED"/>
    <property type="match status" value="1"/>
</dbReference>
<dbReference type="InterPro" id="IPR007667">
    <property type="entry name" value="Hypoxia_induced_domain"/>
</dbReference>
<accession>A0ABR1FEF5</accession>
<evidence type="ECO:0000259" key="8">
    <source>
        <dbReference type="PROSITE" id="PS51503"/>
    </source>
</evidence>
<feature type="transmembrane region" description="Helical" evidence="7">
    <location>
        <begin position="66"/>
        <end position="87"/>
    </location>
</feature>
<dbReference type="GeneID" id="90040606"/>
<dbReference type="InterPro" id="IPR050355">
    <property type="entry name" value="RCF1"/>
</dbReference>
<name>A0ABR1FEF5_9ASCO</name>
<dbReference type="PANTHER" id="PTHR12297:SF3">
    <property type="entry name" value="HIG1 DOMAIN FAMILY MEMBER 1A"/>
    <property type="match status" value="1"/>
</dbReference>
<dbReference type="Gene3D" id="6.10.140.1320">
    <property type="match status" value="1"/>
</dbReference>
<dbReference type="RefSeq" id="XP_064771271.1">
    <property type="nucleotide sequence ID" value="XM_064915094.1"/>
</dbReference>
<sequence length="123" mass="13590">MPPLPSSFDAYDAEDRAKKLTGFQKLWYKCKEQPLVPLGVFATIFALTKSALSLKAGNSRKANKFFTARVVAQGFTLVALVGGSAYMNSKDSKTQAEIDAEKAARRKKLWLEELERRAGTSKS</sequence>
<organism evidence="9 10">
    <name type="scientific">Myxozyma melibiosi</name>
    <dbReference type="NCBI Taxonomy" id="54550"/>
    <lineage>
        <taxon>Eukaryota</taxon>
        <taxon>Fungi</taxon>
        <taxon>Dikarya</taxon>
        <taxon>Ascomycota</taxon>
        <taxon>Saccharomycotina</taxon>
        <taxon>Lipomycetes</taxon>
        <taxon>Lipomycetales</taxon>
        <taxon>Lipomycetaceae</taxon>
        <taxon>Myxozyma</taxon>
    </lineage>
</organism>
<comment type="subcellular location">
    <subcellularLocation>
        <location evidence="1">Mitochondrion membrane</location>
    </subcellularLocation>
</comment>
<evidence type="ECO:0000256" key="5">
    <source>
        <dbReference type="ARBA" id="ARBA00023128"/>
    </source>
</evidence>
<evidence type="ECO:0000256" key="6">
    <source>
        <dbReference type="ARBA" id="ARBA00023136"/>
    </source>
</evidence>
<evidence type="ECO:0000256" key="1">
    <source>
        <dbReference type="ARBA" id="ARBA00004325"/>
    </source>
</evidence>
<keyword evidence="4 7" id="KW-1133">Transmembrane helix</keyword>
<proteinExistence type="predicted"/>
<dbReference type="Proteomes" id="UP001498771">
    <property type="component" value="Unassembled WGS sequence"/>
</dbReference>
<evidence type="ECO:0000256" key="2">
    <source>
        <dbReference type="ARBA" id="ARBA00013887"/>
    </source>
</evidence>